<gene>
    <name evidence="1" type="ORF">D5086_016401</name>
</gene>
<protein>
    <submittedName>
        <fullName evidence="1">Uncharacterized protein</fullName>
    </submittedName>
</protein>
<comment type="caution">
    <text evidence="1">The sequence shown here is derived from an EMBL/GenBank/DDBJ whole genome shotgun (WGS) entry which is preliminary data.</text>
</comment>
<proteinExistence type="predicted"/>
<reference evidence="1 2" key="1">
    <citation type="journal article" date="2024" name="Plant Biotechnol. J.">
        <title>Genome and CRISPR/Cas9 system of a widespread forest tree (Populus alba) in the world.</title>
        <authorList>
            <person name="Liu Y.J."/>
            <person name="Jiang P.F."/>
            <person name="Han X.M."/>
            <person name="Li X.Y."/>
            <person name="Wang H.M."/>
            <person name="Wang Y.J."/>
            <person name="Wang X.X."/>
            <person name="Zeng Q.Y."/>
        </authorList>
    </citation>
    <scope>NUCLEOTIDE SEQUENCE [LARGE SCALE GENOMIC DNA]</scope>
    <source>
        <strain evidence="2">cv. PAL-ZL1</strain>
    </source>
</reference>
<sequence>MQRTNYVSATCIKMDGIRLAKGPFDLASPILILPLPVSAKSRFMSFVLLADNPRRMRQSLFYYDLSIGFADGHRASRFELKKKKANQTALMIIIESMLMYQHCSDHMMYSDMERSTSNSSPASRRVITITVLIDPVPFPLSFSQFQLPEYVADVIHAMVFHSCFSPV</sequence>
<evidence type="ECO:0000313" key="1">
    <source>
        <dbReference type="EMBL" id="KAL3582069.1"/>
    </source>
</evidence>
<dbReference type="Proteomes" id="UP000309997">
    <property type="component" value="Unassembled WGS sequence"/>
</dbReference>
<evidence type="ECO:0000313" key="2">
    <source>
        <dbReference type="Proteomes" id="UP000309997"/>
    </source>
</evidence>
<accession>A0ACC4BVC1</accession>
<name>A0ACC4BVC1_POPAL</name>
<organism evidence="1 2">
    <name type="scientific">Populus alba</name>
    <name type="common">White poplar</name>
    <dbReference type="NCBI Taxonomy" id="43335"/>
    <lineage>
        <taxon>Eukaryota</taxon>
        <taxon>Viridiplantae</taxon>
        <taxon>Streptophyta</taxon>
        <taxon>Embryophyta</taxon>
        <taxon>Tracheophyta</taxon>
        <taxon>Spermatophyta</taxon>
        <taxon>Magnoliopsida</taxon>
        <taxon>eudicotyledons</taxon>
        <taxon>Gunneridae</taxon>
        <taxon>Pentapetalae</taxon>
        <taxon>rosids</taxon>
        <taxon>fabids</taxon>
        <taxon>Malpighiales</taxon>
        <taxon>Salicaceae</taxon>
        <taxon>Saliceae</taxon>
        <taxon>Populus</taxon>
    </lineage>
</organism>
<dbReference type="EMBL" id="RCHU02000008">
    <property type="protein sequence ID" value="KAL3582069.1"/>
    <property type="molecule type" value="Genomic_DNA"/>
</dbReference>
<keyword evidence="2" id="KW-1185">Reference proteome</keyword>